<accession>A0A7W3ZTQ3</accession>
<evidence type="ECO:0000313" key="2">
    <source>
        <dbReference type="Proteomes" id="UP000517765"/>
    </source>
</evidence>
<evidence type="ECO:0000313" key="1">
    <source>
        <dbReference type="EMBL" id="MBB1260499.1"/>
    </source>
</evidence>
<proteinExistence type="predicted"/>
<dbReference type="EMBL" id="JABJXA010000100">
    <property type="protein sequence ID" value="MBB1260499.1"/>
    <property type="molecule type" value="Genomic_DNA"/>
</dbReference>
<comment type="caution">
    <text evidence="1">The sequence shown here is derived from an EMBL/GenBank/DDBJ whole genome shotgun (WGS) entry which is preliminary data.</text>
</comment>
<dbReference type="Proteomes" id="UP000517765">
    <property type="component" value="Unassembled WGS sequence"/>
</dbReference>
<name>A0A7W3ZTQ3_9ACTN</name>
<dbReference type="RefSeq" id="WP_181356406.1">
    <property type="nucleotide sequence ID" value="NZ_JABJXA010000100.1"/>
</dbReference>
<organism evidence="1 2">
    <name type="scientific">Streptomyces alkaliterrae</name>
    <dbReference type="NCBI Taxonomy" id="2213162"/>
    <lineage>
        <taxon>Bacteria</taxon>
        <taxon>Bacillati</taxon>
        <taxon>Actinomycetota</taxon>
        <taxon>Actinomycetes</taxon>
        <taxon>Kitasatosporales</taxon>
        <taxon>Streptomycetaceae</taxon>
        <taxon>Streptomyces</taxon>
    </lineage>
</organism>
<sequence>MCVSMAPARFSGTTLYIGRRDHPAHGLIHVLGYQNSAANLADGPNAMLLHLPSARPMTPDNFISVGRSETILSRMVDALRPVAPAAPGSMDWMGGAPRGAAVRVFDHDVYTVLLAEDATLIPAALSRVPHRKRPQLDPTLMEFYSGHYPDHTIALCCFDNPQARRAKPLLLWYHPLDDQLLTAPALDCHTGGPPDLTADVPVDHWVIFGTDDAPDDWGTPVTYPADVTPALRSYLPTRITGAHLTDTHLPNGDFALAHDHLLTSGPDHVYRSSPTPS</sequence>
<protein>
    <submittedName>
        <fullName evidence="1">Uncharacterized protein</fullName>
    </submittedName>
</protein>
<dbReference type="AlphaFoldDB" id="A0A7W3ZTQ3"/>
<reference evidence="2" key="1">
    <citation type="submission" date="2020-05" db="EMBL/GenBank/DDBJ databases">
        <title>Classification of alakaliphilic streptomycetes isolated from an alkaline soil next to Lonar Crater, India and a proposal for the recognition of Streptomyces alkaliterrae sp. nov.</title>
        <authorList>
            <person name="Golinska P."/>
        </authorList>
    </citation>
    <scope>NUCLEOTIDE SEQUENCE [LARGE SCALE GENOMIC DNA]</scope>
    <source>
        <strain evidence="2">OF8</strain>
    </source>
</reference>
<gene>
    <name evidence="1" type="ORF">H3147_16885</name>
</gene>